<dbReference type="AlphaFoldDB" id="F8PJZ2"/>
<organism evidence="4">
    <name type="scientific">Serpula lacrymans var. lacrymans (strain S7.3)</name>
    <name type="common">Dry rot fungus</name>
    <dbReference type="NCBI Taxonomy" id="936435"/>
    <lineage>
        <taxon>Eukaryota</taxon>
        <taxon>Fungi</taxon>
        <taxon>Dikarya</taxon>
        <taxon>Basidiomycota</taxon>
        <taxon>Agaricomycotina</taxon>
        <taxon>Agaricomycetes</taxon>
        <taxon>Agaricomycetidae</taxon>
        <taxon>Boletales</taxon>
        <taxon>Coniophorineae</taxon>
        <taxon>Serpulaceae</taxon>
        <taxon>Serpula</taxon>
    </lineage>
</organism>
<feature type="compositionally biased region" description="Polar residues" evidence="1">
    <location>
        <begin position="42"/>
        <end position="51"/>
    </location>
</feature>
<evidence type="ECO:0000313" key="4">
    <source>
        <dbReference type="Proteomes" id="UP000008063"/>
    </source>
</evidence>
<keyword evidence="4" id="KW-1185">Reference proteome</keyword>
<evidence type="ECO:0000256" key="1">
    <source>
        <dbReference type="SAM" id="MobiDB-lite"/>
    </source>
</evidence>
<protein>
    <recommendedName>
        <fullName evidence="2">Retroviral polymerase SH3-like domain-containing protein</fullName>
    </recommendedName>
</protein>
<name>F8PJZ2_SERL3</name>
<sequence length="249" mass="27857">MIGYTHGKQAYKLLDTEKRTVFSSWHVIFNESGKVQKDDTAPWNTDTSTDQWEGLIPENAHYPDQNTLEEDDPDPRIRDPNELQMEPHLQGDVPQAIEPYQDEDVLRAVGQYLRGDVLRAVGAPDQLRHPPQQSLQPRPEHWPSSERKAKVESQSVGGQPLNIQPADVEKVRIQLNSLSIGSASGRHPTPSGVSGATHTQMCLLPGVPAQVPKRAVMPAEVLGVRKSSRQTRPADKNRDYQRTLDEKQS</sequence>
<dbReference type="InParanoid" id="F8PJZ2"/>
<evidence type="ECO:0000313" key="3">
    <source>
        <dbReference type="EMBL" id="EGO03814.1"/>
    </source>
</evidence>
<dbReference type="InterPro" id="IPR057670">
    <property type="entry name" value="SH3_retrovirus"/>
</dbReference>
<feature type="region of interest" description="Disordered" evidence="1">
    <location>
        <begin position="123"/>
        <end position="167"/>
    </location>
</feature>
<dbReference type="HOGENOM" id="CLU_085149_0_1_1"/>
<evidence type="ECO:0000259" key="2">
    <source>
        <dbReference type="Pfam" id="PF25597"/>
    </source>
</evidence>
<feature type="region of interest" description="Disordered" evidence="1">
    <location>
        <begin position="222"/>
        <end position="249"/>
    </location>
</feature>
<reference evidence="4" key="1">
    <citation type="journal article" date="2011" name="Science">
        <title>The plant cell wall-decomposing machinery underlies the functional diversity of forest fungi.</title>
        <authorList>
            <person name="Eastwood D.C."/>
            <person name="Floudas D."/>
            <person name="Binder M."/>
            <person name="Majcherczyk A."/>
            <person name="Schneider P."/>
            <person name="Aerts A."/>
            <person name="Asiegbu F.O."/>
            <person name="Baker S.E."/>
            <person name="Barry K."/>
            <person name="Bendiksby M."/>
            <person name="Blumentritt M."/>
            <person name="Coutinho P.M."/>
            <person name="Cullen D."/>
            <person name="de Vries R.P."/>
            <person name="Gathman A."/>
            <person name="Goodell B."/>
            <person name="Henrissat B."/>
            <person name="Ihrmark K."/>
            <person name="Kauserud H."/>
            <person name="Kohler A."/>
            <person name="LaButti K."/>
            <person name="Lapidus A."/>
            <person name="Lavin J.L."/>
            <person name="Lee Y.-H."/>
            <person name="Lindquist E."/>
            <person name="Lilly W."/>
            <person name="Lucas S."/>
            <person name="Morin E."/>
            <person name="Murat C."/>
            <person name="Oguiza J.A."/>
            <person name="Park J."/>
            <person name="Pisabarro A.G."/>
            <person name="Riley R."/>
            <person name="Rosling A."/>
            <person name="Salamov A."/>
            <person name="Schmidt O."/>
            <person name="Schmutz J."/>
            <person name="Skrede I."/>
            <person name="Stenlid J."/>
            <person name="Wiebenga A."/>
            <person name="Xie X."/>
            <person name="Kuees U."/>
            <person name="Hibbett D.S."/>
            <person name="Hoffmeister D."/>
            <person name="Hoegberg N."/>
            <person name="Martin F."/>
            <person name="Grigoriev I.V."/>
            <person name="Watkinson S.C."/>
        </authorList>
    </citation>
    <scope>NUCLEOTIDE SEQUENCE [LARGE SCALE GENOMIC DNA]</scope>
    <source>
        <strain evidence="4">strain S7.3</strain>
    </source>
</reference>
<accession>F8PJZ2</accession>
<feature type="compositionally biased region" description="Basic and acidic residues" evidence="1">
    <location>
        <begin position="138"/>
        <end position="151"/>
    </location>
</feature>
<dbReference type="Pfam" id="PF25597">
    <property type="entry name" value="SH3_retrovirus"/>
    <property type="match status" value="1"/>
</dbReference>
<dbReference type="OrthoDB" id="2610795at2759"/>
<feature type="compositionally biased region" description="Basic and acidic residues" evidence="1">
    <location>
        <begin position="232"/>
        <end position="249"/>
    </location>
</feature>
<gene>
    <name evidence="3" type="ORF">SERLA73DRAFT_69643</name>
</gene>
<feature type="domain" description="Retroviral polymerase SH3-like" evidence="2">
    <location>
        <begin position="1"/>
        <end position="34"/>
    </location>
</feature>
<dbReference type="Proteomes" id="UP000008063">
    <property type="component" value="Unassembled WGS sequence"/>
</dbReference>
<proteinExistence type="predicted"/>
<feature type="region of interest" description="Disordered" evidence="1">
    <location>
        <begin position="34"/>
        <end position="82"/>
    </location>
</feature>
<dbReference type="EMBL" id="GL945475">
    <property type="protein sequence ID" value="EGO03814.1"/>
    <property type="molecule type" value="Genomic_DNA"/>
</dbReference>